<feature type="signal peptide" evidence="2">
    <location>
        <begin position="1"/>
        <end position="35"/>
    </location>
</feature>
<proteinExistence type="predicted"/>
<gene>
    <name evidence="3" type="ORF">SeLEV6574_g05804</name>
</gene>
<feature type="region of interest" description="Disordered" evidence="1">
    <location>
        <begin position="406"/>
        <end position="453"/>
    </location>
</feature>
<accession>A0A507CSI1</accession>
<dbReference type="AlphaFoldDB" id="A0A507CSI1"/>
<feature type="chain" id="PRO_5021392269" evidence="2">
    <location>
        <begin position="36"/>
        <end position="453"/>
    </location>
</feature>
<dbReference type="VEuPathDB" id="FungiDB:SeMB42_g03449"/>
<evidence type="ECO:0000256" key="1">
    <source>
        <dbReference type="SAM" id="MobiDB-lite"/>
    </source>
</evidence>
<evidence type="ECO:0000256" key="2">
    <source>
        <dbReference type="SAM" id="SignalP"/>
    </source>
</evidence>
<dbReference type="Proteomes" id="UP000320475">
    <property type="component" value="Unassembled WGS sequence"/>
</dbReference>
<sequence>MISFVFPRAMRSVSTMLTCFIVTLLLWQHALPTNAEITDAQYKRYAEQLRRDRLEMTAEKQQQLQNNLLAQCNKWNIAGLMIYSIIPPKMVDAAQTLWNPVSKMSQSHNEFIWELLKFLQPFALFLGGHNIHPVHKSGLQNLRDWMWHQHKYLGDQIRLAMGESQGFFSEDPDQVGMIDLNAEVTRVNEALMFYRIPVVYSLTQTELIEVFYDDWCIGDRIYQALAVADEQYAFGIFVCSNDELYALALSQLVVGRLQLMKRSISAFLKECTSRARSEWLDKEIVRLESLVTSIQAKTEVFQIIAKMYMEKWSRNWTGLLGNDVGEYRQKMESEFKEYIGGRRARREVFPLDWSEILSRLPVPEYVPPTYLEFAAKYNEMQYQMSDEESSRELCYIYNAAASAAGPAGGAGSSSNPVMDQQLGVSRVEHDAGHASSSRSRRRHRGSGSQPSLD</sequence>
<dbReference type="EMBL" id="QEAM01000291">
    <property type="protein sequence ID" value="TPX42020.1"/>
    <property type="molecule type" value="Genomic_DNA"/>
</dbReference>
<keyword evidence="2" id="KW-0732">Signal</keyword>
<protein>
    <submittedName>
        <fullName evidence="3">Uncharacterized protein</fullName>
    </submittedName>
</protein>
<comment type="caution">
    <text evidence="3">The sequence shown here is derived from an EMBL/GenBank/DDBJ whole genome shotgun (WGS) entry which is preliminary data.</text>
</comment>
<organism evidence="3 4">
    <name type="scientific">Synchytrium endobioticum</name>
    <dbReference type="NCBI Taxonomy" id="286115"/>
    <lineage>
        <taxon>Eukaryota</taxon>
        <taxon>Fungi</taxon>
        <taxon>Fungi incertae sedis</taxon>
        <taxon>Chytridiomycota</taxon>
        <taxon>Chytridiomycota incertae sedis</taxon>
        <taxon>Chytridiomycetes</taxon>
        <taxon>Synchytriales</taxon>
        <taxon>Synchytriaceae</taxon>
        <taxon>Synchytrium</taxon>
    </lineage>
</organism>
<evidence type="ECO:0000313" key="4">
    <source>
        <dbReference type="Proteomes" id="UP000320475"/>
    </source>
</evidence>
<name>A0A507CSI1_9FUNG</name>
<reference evidence="3 4" key="1">
    <citation type="journal article" date="2019" name="Sci. Rep.">
        <title>Comparative genomics of chytrid fungi reveal insights into the obligate biotrophic and pathogenic lifestyle of Synchytrium endobioticum.</title>
        <authorList>
            <person name="van de Vossenberg B.T.L.H."/>
            <person name="Warris S."/>
            <person name="Nguyen H.D.T."/>
            <person name="van Gent-Pelzer M.P.E."/>
            <person name="Joly D.L."/>
            <person name="van de Geest H.C."/>
            <person name="Bonants P.J.M."/>
            <person name="Smith D.S."/>
            <person name="Levesque C.A."/>
            <person name="van der Lee T.A.J."/>
        </authorList>
    </citation>
    <scope>NUCLEOTIDE SEQUENCE [LARGE SCALE GENOMIC DNA]</scope>
    <source>
        <strain evidence="3 4">LEV6574</strain>
    </source>
</reference>
<evidence type="ECO:0000313" key="3">
    <source>
        <dbReference type="EMBL" id="TPX42020.1"/>
    </source>
</evidence>